<keyword evidence="1" id="KW-0472">Membrane</keyword>
<proteinExistence type="predicted"/>
<accession>A0A8J2LGB0</accession>
<dbReference type="EMBL" id="CAJVCH010559179">
    <property type="protein sequence ID" value="CAG7831173.1"/>
    <property type="molecule type" value="Genomic_DNA"/>
</dbReference>
<feature type="transmembrane region" description="Helical" evidence="1">
    <location>
        <begin position="142"/>
        <end position="163"/>
    </location>
</feature>
<feature type="transmembrane region" description="Helical" evidence="1">
    <location>
        <begin position="16"/>
        <end position="36"/>
    </location>
</feature>
<evidence type="ECO:0000313" key="3">
    <source>
        <dbReference type="Proteomes" id="UP000708208"/>
    </source>
</evidence>
<feature type="transmembrane region" description="Helical" evidence="1">
    <location>
        <begin position="204"/>
        <end position="234"/>
    </location>
</feature>
<gene>
    <name evidence="2" type="ORF">AFUS01_LOCUS40929</name>
</gene>
<keyword evidence="1" id="KW-0812">Transmembrane</keyword>
<sequence>MLYELNELVKLPPANPLITVFALVINFTSCIGISTFKLRWNERGNQYEVVGCSLVKKTLLLLIQITLCWKMCMDIKDATSSTRASGANILAFIALANNISLYSLSICQFYYNWVNRAAVISFVHELQHNYCLRKLSTTGRGGILSIYFLWKISLLVALLRYVTLLFGAPFWELKLILENSAAFVPLYFPSFVLNHAGLKFAGQIYVIFLQMYSIVFIFLADVIGVPVFTFSYLITKEFMLLIKAEGDNLTSKEVTVKFSWTLELGFKITFAYARTDLMKPVFFYAVFKTVREFQRSSADKERLPFLVDSYALHRLYHFLLPVISEIYRLIGINGTGCGHFYQIWFSAILL</sequence>
<evidence type="ECO:0000256" key="1">
    <source>
        <dbReference type="SAM" id="Phobius"/>
    </source>
</evidence>
<feature type="transmembrane region" description="Helical" evidence="1">
    <location>
        <begin position="89"/>
        <end position="111"/>
    </location>
</feature>
<comment type="caution">
    <text evidence="2">The sequence shown here is derived from an EMBL/GenBank/DDBJ whole genome shotgun (WGS) entry which is preliminary data.</text>
</comment>
<evidence type="ECO:0000313" key="2">
    <source>
        <dbReference type="EMBL" id="CAG7831173.1"/>
    </source>
</evidence>
<keyword evidence="3" id="KW-1185">Reference proteome</keyword>
<organism evidence="2 3">
    <name type="scientific">Allacma fusca</name>
    <dbReference type="NCBI Taxonomy" id="39272"/>
    <lineage>
        <taxon>Eukaryota</taxon>
        <taxon>Metazoa</taxon>
        <taxon>Ecdysozoa</taxon>
        <taxon>Arthropoda</taxon>
        <taxon>Hexapoda</taxon>
        <taxon>Collembola</taxon>
        <taxon>Symphypleona</taxon>
        <taxon>Sminthuridae</taxon>
        <taxon>Allacma</taxon>
    </lineage>
</organism>
<dbReference type="Proteomes" id="UP000708208">
    <property type="component" value="Unassembled WGS sequence"/>
</dbReference>
<reference evidence="2" key="1">
    <citation type="submission" date="2021-06" db="EMBL/GenBank/DDBJ databases">
        <authorList>
            <person name="Hodson N. C."/>
            <person name="Mongue J. A."/>
            <person name="Jaron S. K."/>
        </authorList>
    </citation>
    <scope>NUCLEOTIDE SEQUENCE</scope>
</reference>
<protein>
    <submittedName>
        <fullName evidence="2">Uncharacterized protein</fullName>
    </submittedName>
</protein>
<keyword evidence="1" id="KW-1133">Transmembrane helix</keyword>
<feature type="transmembrane region" description="Helical" evidence="1">
    <location>
        <begin position="175"/>
        <end position="192"/>
    </location>
</feature>
<name>A0A8J2LGB0_9HEXA</name>
<dbReference type="AlphaFoldDB" id="A0A8J2LGB0"/>